<keyword evidence="1" id="KW-1185">Reference proteome</keyword>
<organism evidence="1 2">
    <name type="scientific">Heterorhabditis bacteriophora</name>
    <name type="common">Entomopathogenic nematode worm</name>
    <dbReference type="NCBI Taxonomy" id="37862"/>
    <lineage>
        <taxon>Eukaryota</taxon>
        <taxon>Metazoa</taxon>
        <taxon>Ecdysozoa</taxon>
        <taxon>Nematoda</taxon>
        <taxon>Chromadorea</taxon>
        <taxon>Rhabditida</taxon>
        <taxon>Rhabditina</taxon>
        <taxon>Rhabditomorpha</taxon>
        <taxon>Strongyloidea</taxon>
        <taxon>Heterorhabditidae</taxon>
        <taxon>Heterorhabditis</taxon>
    </lineage>
</organism>
<dbReference type="Proteomes" id="UP000095283">
    <property type="component" value="Unplaced"/>
</dbReference>
<evidence type="ECO:0000313" key="2">
    <source>
        <dbReference type="WBParaSite" id="Hba_10971"/>
    </source>
</evidence>
<reference evidence="2" key="1">
    <citation type="submission" date="2016-11" db="UniProtKB">
        <authorList>
            <consortium name="WormBaseParasite"/>
        </authorList>
    </citation>
    <scope>IDENTIFICATION</scope>
</reference>
<protein>
    <submittedName>
        <fullName evidence="2">NADH dehydrogenase subunit 1</fullName>
    </submittedName>
</protein>
<accession>A0A1I7X0L3</accession>
<sequence length="27" mass="3222">MYYFYCSLFLIILDLGLTSGWLKLSNF</sequence>
<proteinExistence type="predicted"/>
<dbReference type="WBParaSite" id="Hba_10971">
    <property type="protein sequence ID" value="Hba_10971"/>
    <property type="gene ID" value="Hba_10971"/>
</dbReference>
<dbReference type="AlphaFoldDB" id="A0A1I7X0L3"/>
<name>A0A1I7X0L3_HETBA</name>
<evidence type="ECO:0000313" key="1">
    <source>
        <dbReference type="Proteomes" id="UP000095283"/>
    </source>
</evidence>